<sequence>MFCPGREMAETVSSGSVEALDDESRLSVDDVDGDGDGADSTEVGRKDGPNHKFSIDSILGTRSPSFYDRILGTRRGRGSDDDSDVTEDRDVTEDPKTNFSAHQFTKCLLSSQLVDDTRPDSSQLLSGIPYSFLYGSWFTAAALAASKTPAQIFGLQAPKPVGRRSRKPGLDRKPRQAYSAKQLERLEAEFKIDKYLSVSKRMELSKALNLTEVQIKTWFQNRRTKWKKQLASRLKIVNQTQDSGTGPGALYFSPPHNQYSSALFSSANPYFLASHALGFNGGAPLDIGKPSANLFPNQLQLDFNKESSEDPEN</sequence>
<comment type="subcellular location">
    <subcellularLocation>
        <location evidence="1 5 6">Nucleus</location>
    </subcellularLocation>
</comment>
<proteinExistence type="predicted"/>
<evidence type="ECO:0000313" key="10">
    <source>
        <dbReference type="Proteomes" id="UP001152759"/>
    </source>
</evidence>
<dbReference type="SUPFAM" id="SSF46689">
    <property type="entry name" value="Homeodomain-like"/>
    <property type="match status" value="1"/>
</dbReference>
<dbReference type="GO" id="GO:0000981">
    <property type="term" value="F:DNA-binding transcription factor activity, RNA polymerase II-specific"/>
    <property type="evidence" value="ECO:0007669"/>
    <property type="project" value="InterPro"/>
</dbReference>
<dbReference type="InterPro" id="IPR001356">
    <property type="entry name" value="HD"/>
</dbReference>
<dbReference type="Proteomes" id="UP001152759">
    <property type="component" value="Chromosome 4"/>
</dbReference>
<dbReference type="InterPro" id="IPR050848">
    <property type="entry name" value="Homeobox_TF"/>
</dbReference>
<dbReference type="InterPro" id="IPR017970">
    <property type="entry name" value="Homeobox_CS"/>
</dbReference>
<evidence type="ECO:0000256" key="1">
    <source>
        <dbReference type="ARBA" id="ARBA00004123"/>
    </source>
</evidence>
<feature type="region of interest" description="Disordered" evidence="7">
    <location>
        <begin position="70"/>
        <end position="96"/>
    </location>
</feature>
<dbReference type="Gene3D" id="1.10.10.60">
    <property type="entry name" value="Homeodomain-like"/>
    <property type="match status" value="1"/>
</dbReference>
<feature type="region of interest" description="Disordered" evidence="7">
    <location>
        <begin position="1"/>
        <end position="57"/>
    </location>
</feature>
<evidence type="ECO:0000313" key="9">
    <source>
        <dbReference type="EMBL" id="CAH0388260.1"/>
    </source>
</evidence>
<dbReference type="EMBL" id="OU963865">
    <property type="protein sequence ID" value="CAH0388260.1"/>
    <property type="molecule type" value="Genomic_DNA"/>
</dbReference>
<gene>
    <name evidence="9" type="ORF">BEMITA_LOCUS7182</name>
</gene>
<dbReference type="InterPro" id="IPR009057">
    <property type="entry name" value="Homeodomain-like_sf"/>
</dbReference>
<reference evidence="9" key="1">
    <citation type="submission" date="2021-12" db="EMBL/GenBank/DDBJ databases">
        <authorList>
            <person name="King R."/>
        </authorList>
    </citation>
    <scope>NUCLEOTIDE SEQUENCE</scope>
</reference>
<feature type="DNA-binding region" description="Homeobox" evidence="5">
    <location>
        <begin position="171"/>
        <end position="230"/>
    </location>
</feature>
<dbReference type="PANTHER" id="PTHR24333:SF9">
    <property type="entry name" value="HOMEOBOX DOMAIN-CONTAINING PROTEIN"/>
    <property type="match status" value="1"/>
</dbReference>
<feature type="compositionally biased region" description="Basic and acidic residues" evidence="7">
    <location>
        <begin position="42"/>
        <end position="54"/>
    </location>
</feature>
<accession>A0A9P0AC86</accession>
<dbReference type="KEGG" id="btab:109034373"/>
<keyword evidence="10" id="KW-1185">Reference proteome</keyword>
<dbReference type="InterPro" id="IPR020479">
    <property type="entry name" value="HD_metazoa"/>
</dbReference>
<dbReference type="Pfam" id="PF00046">
    <property type="entry name" value="Homeodomain"/>
    <property type="match status" value="1"/>
</dbReference>
<dbReference type="SMART" id="SM00389">
    <property type="entry name" value="HOX"/>
    <property type="match status" value="1"/>
</dbReference>
<dbReference type="AlphaFoldDB" id="A0A9P0AC86"/>
<feature type="domain" description="Homeobox" evidence="8">
    <location>
        <begin position="169"/>
        <end position="229"/>
    </location>
</feature>
<evidence type="ECO:0000259" key="8">
    <source>
        <dbReference type="PROSITE" id="PS50071"/>
    </source>
</evidence>
<evidence type="ECO:0000256" key="2">
    <source>
        <dbReference type="ARBA" id="ARBA00023125"/>
    </source>
</evidence>
<dbReference type="PROSITE" id="PS00027">
    <property type="entry name" value="HOMEOBOX_1"/>
    <property type="match status" value="1"/>
</dbReference>
<evidence type="ECO:0000256" key="3">
    <source>
        <dbReference type="ARBA" id="ARBA00023155"/>
    </source>
</evidence>
<organism evidence="9 10">
    <name type="scientific">Bemisia tabaci</name>
    <name type="common">Sweetpotato whitefly</name>
    <name type="synonym">Aleurodes tabaci</name>
    <dbReference type="NCBI Taxonomy" id="7038"/>
    <lineage>
        <taxon>Eukaryota</taxon>
        <taxon>Metazoa</taxon>
        <taxon>Ecdysozoa</taxon>
        <taxon>Arthropoda</taxon>
        <taxon>Hexapoda</taxon>
        <taxon>Insecta</taxon>
        <taxon>Pterygota</taxon>
        <taxon>Neoptera</taxon>
        <taxon>Paraneoptera</taxon>
        <taxon>Hemiptera</taxon>
        <taxon>Sternorrhyncha</taxon>
        <taxon>Aleyrodoidea</taxon>
        <taxon>Aleyrodidae</taxon>
        <taxon>Aleyrodinae</taxon>
        <taxon>Bemisia</taxon>
    </lineage>
</organism>
<keyword evidence="3 5" id="KW-0371">Homeobox</keyword>
<dbReference type="CDD" id="cd00086">
    <property type="entry name" value="homeodomain"/>
    <property type="match status" value="1"/>
</dbReference>
<keyword evidence="2 5" id="KW-0238">DNA-binding</keyword>
<feature type="compositionally biased region" description="Acidic residues" evidence="7">
    <location>
        <begin position="29"/>
        <end position="39"/>
    </location>
</feature>
<evidence type="ECO:0000256" key="5">
    <source>
        <dbReference type="PROSITE-ProRule" id="PRU00108"/>
    </source>
</evidence>
<protein>
    <recommendedName>
        <fullName evidence="8">Homeobox domain-containing protein</fullName>
    </recommendedName>
</protein>
<evidence type="ECO:0000256" key="6">
    <source>
        <dbReference type="RuleBase" id="RU000682"/>
    </source>
</evidence>
<evidence type="ECO:0000256" key="4">
    <source>
        <dbReference type="ARBA" id="ARBA00023242"/>
    </source>
</evidence>
<evidence type="ECO:0000256" key="7">
    <source>
        <dbReference type="SAM" id="MobiDB-lite"/>
    </source>
</evidence>
<dbReference type="PROSITE" id="PS50071">
    <property type="entry name" value="HOMEOBOX_2"/>
    <property type="match status" value="1"/>
</dbReference>
<dbReference type="PANTHER" id="PTHR24333">
    <property type="entry name" value="HOMEO BOX HB9 LIKE A-RELATED"/>
    <property type="match status" value="1"/>
</dbReference>
<dbReference type="GO" id="GO:0003677">
    <property type="term" value="F:DNA binding"/>
    <property type="evidence" value="ECO:0007669"/>
    <property type="project" value="UniProtKB-UniRule"/>
</dbReference>
<name>A0A9P0AC86_BEMTA</name>
<keyword evidence="4 5" id="KW-0539">Nucleus</keyword>
<feature type="compositionally biased region" description="Basic and acidic residues" evidence="7">
    <location>
        <begin position="86"/>
        <end position="96"/>
    </location>
</feature>
<dbReference type="PRINTS" id="PR00024">
    <property type="entry name" value="HOMEOBOX"/>
</dbReference>
<dbReference type="GO" id="GO:0005634">
    <property type="term" value="C:nucleus"/>
    <property type="evidence" value="ECO:0007669"/>
    <property type="project" value="UniProtKB-SubCell"/>
</dbReference>